<dbReference type="Proteomes" id="UP001229955">
    <property type="component" value="Chromosome"/>
</dbReference>
<accession>A0AA49Q5V7</accession>
<keyword evidence="3" id="KW-1185">Reference proteome</keyword>
<dbReference type="KEGG" id="pspc:Strain318_002497"/>
<dbReference type="EMBL" id="CP130612">
    <property type="protein sequence ID" value="WKW13181.1"/>
    <property type="molecule type" value="Genomic_DNA"/>
</dbReference>
<organism evidence="1">
    <name type="scientific">Pseudogemmatithrix spongiicola</name>
    <dbReference type="NCBI Taxonomy" id="3062599"/>
    <lineage>
        <taxon>Bacteria</taxon>
        <taxon>Pseudomonadati</taxon>
        <taxon>Gemmatimonadota</taxon>
        <taxon>Gemmatimonadia</taxon>
        <taxon>Gemmatimonadales</taxon>
        <taxon>Gemmatimonadaceae</taxon>
        <taxon>Pseudogemmatithrix</taxon>
    </lineage>
</organism>
<evidence type="ECO:0000313" key="3">
    <source>
        <dbReference type="Proteomes" id="UP001229955"/>
    </source>
</evidence>
<evidence type="ECO:0000313" key="2">
    <source>
        <dbReference type="EMBL" id="WKW16088.1"/>
    </source>
</evidence>
<evidence type="ECO:0008006" key="4">
    <source>
        <dbReference type="Google" id="ProtNLM"/>
    </source>
</evidence>
<evidence type="ECO:0000313" key="1">
    <source>
        <dbReference type="EMBL" id="WKW13181.1"/>
    </source>
</evidence>
<dbReference type="EMBL" id="CP130613">
    <property type="protein sequence ID" value="WKW16088.1"/>
    <property type="molecule type" value="Genomic_DNA"/>
</dbReference>
<dbReference type="SUPFAM" id="SSF52266">
    <property type="entry name" value="SGNH hydrolase"/>
    <property type="match status" value="1"/>
</dbReference>
<accession>A0AA49K2D4</accession>
<dbReference type="Gene3D" id="2.120.10.30">
    <property type="entry name" value="TolB, C-terminal domain"/>
    <property type="match status" value="1"/>
</dbReference>
<dbReference type="PROSITE" id="PS51257">
    <property type="entry name" value="PROKAR_LIPOPROTEIN"/>
    <property type="match status" value="1"/>
</dbReference>
<dbReference type="SUPFAM" id="SSF63829">
    <property type="entry name" value="Calcium-dependent phosphotriesterase"/>
    <property type="match status" value="1"/>
</dbReference>
<reference evidence="1" key="1">
    <citation type="submission" date="2023-07" db="EMBL/GenBank/DDBJ databases">
        <authorList>
            <person name="Haufschild T."/>
            <person name="Kallscheuer N."/>
            <person name="Hammer J."/>
            <person name="Kohn T."/>
            <person name="Kabuu M."/>
            <person name="Jogler M."/>
            <person name="Wohfarth N."/>
            <person name="Heuer A."/>
            <person name="Rohde M."/>
            <person name="van Teeseling M.C.F."/>
            <person name="Jogler C."/>
        </authorList>
    </citation>
    <scope>NUCLEOTIDE SEQUENCE</scope>
    <source>
        <strain evidence="1">Strain 138</strain>
        <strain evidence="2">Strain 318</strain>
    </source>
</reference>
<dbReference type="AlphaFoldDB" id="A0AA49Q5V7"/>
<sequence length="560" mass="59549">MRPALMLPIALCAPLAAGCLELLEPQRDPPRLPGTRNILFVGNSHTYTNDLPRMVRDLARSMGDTGLRVASVAEANYALSDHYATGVVHEALAGSAWRWVVLQQGTSALPESQVHLQTWARAWAPHIRTAGAEPVFYQIWPSSGRRFDAAAALLSYATAATVTEGILAPAGDAFTAALAATPPLDPYSSDGLHANREGTYLAAVVLIERMLGIPPESLPPRIPGGGSDSVRVRRLQAAARVALDRTPARPGIDAELPLAQSPDARVIDSDTLFFAEGLAADPRDGTLLITSLRHRDVLVVSPTGSRRWLLGADANVGAVMGAVFDSARAAVWLTTARLPHMAPRAADEGVVAELLEVSYPDGALRRRLRLGAGDGMPGEIALAPDGSVLVSDGLRGVLYRLRRNAAELETVRSALLRSPQGIAVTATGDVAYVADWSRGLFRWDLATDSLAPLTAADGRTLRGVDGLRVHAGALIAIHNGSTPNRVMRVRLDAAGRALTGADVLDAPSDLEGEMTVGVVLGDRFVYVASSAWPFWTETGERRAHERALPPVVLRSVPLPQ</sequence>
<dbReference type="Gene3D" id="3.40.50.1110">
    <property type="entry name" value="SGNH hydrolase"/>
    <property type="match status" value="1"/>
</dbReference>
<dbReference type="GO" id="GO:0016788">
    <property type="term" value="F:hydrolase activity, acting on ester bonds"/>
    <property type="evidence" value="ECO:0007669"/>
    <property type="project" value="UniProtKB-ARBA"/>
</dbReference>
<gene>
    <name evidence="1" type="ORF">Strain138_002497</name>
    <name evidence="2" type="ORF">Strain318_002497</name>
</gene>
<dbReference type="RefSeq" id="WP_367886042.1">
    <property type="nucleotide sequence ID" value="NZ_CP130612.1"/>
</dbReference>
<protein>
    <recommendedName>
        <fullName evidence="4">SMP-30/Gluconolactonase/LRE-like region domain-containing protein</fullName>
    </recommendedName>
</protein>
<dbReference type="InterPro" id="IPR036514">
    <property type="entry name" value="SGNH_hydro_sf"/>
</dbReference>
<name>A0AA49Q5V7_9BACT</name>
<proteinExistence type="predicted"/>
<dbReference type="InterPro" id="IPR011042">
    <property type="entry name" value="6-blade_b-propeller_TolB-like"/>
</dbReference>